<gene>
    <name evidence="2" type="ORF">Pan44_50870</name>
</gene>
<sequence>MPHTPFIPSTPCLCASRRKVDASPPLHEISRHRAPDIDSRPKGVLLIERKLSFRRALGEALRGQGFDLWTAVDCAEGVDVYGRFWPLIEIILCDTQSTGVNEGAVAALRRVNPRARLCLMCNDRGSATQVALRHFGALRSFDQSIHSLREVTGSLWNLASHSDAVPTLPGPPATLNREDNAPPMRGVESRASSTRCYGWLRRVMFRVVAGISSVMKLATNLRSGFRERPSV</sequence>
<dbReference type="InParanoid" id="A0A517SLM0"/>
<evidence type="ECO:0000256" key="1">
    <source>
        <dbReference type="SAM" id="MobiDB-lite"/>
    </source>
</evidence>
<dbReference type="SUPFAM" id="SSF52172">
    <property type="entry name" value="CheY-like"/>
    <property type="match status" value="1"/>
</dbReference>
<proteinExistence type="predicted"/>
<keyword evidence="3" id="KW-1185">Reference proteome</keyword>
<dbReference type="KEGG" id="ccos:Pan44_50870"/>
<dbReference type="AlphaFoldDB" id="A0A517SLM0"/>
<dbReference type="EMBL" id="CP036271">
    <property type="protein sequence ID" value="QDT57022.1"/>
    <property type="molecule type" value="Genomic_DNA"/>
</dbReference>
<dbReference type="InterPro" id="IPR011006">
    <property type="entry name" value="CheY-like_superfamily"/>
</dbReference>
<organism evidence="2 3">
    <name type="scientific">Caulifigura coniformis</name>
    <dbReference type="NCBI Taxonomy" id="2527983"/>
    <lineage>
        <taxon>Bacteria</taxon>
        <taxon>Pseudomonadati</taxon>
        <taxon>Planctomycetota</taxon>
        <taxon>Planctomycetia</taxon>
        <taxon>Planctomycetales</taxon>
        <taxon>Planctomycetaceae</taxon>
        <taxon>Caulifigura</taxon>
    </lineage>
</organism>
<protein>
    <recommendedName>
        <fullName evidence="4">Response regulatory domain-containing protein</fullName>
    </recommendedName>
</protein>
<evidence type="ECO:0000313" key="3">
    <source>
        <dbReference type="Proteomes" id="UP000315700"/>
    </source>
</evidence>
<name>A0A517SLM0_9PLAN</name>
<evidence type="ECO:0000313" key="2">
    <source>
        <dbReference type="EMBL" id="QDT57022.1"/>
    </source>
</evidence>
<reference evidence="2 3" key="1">
    <citation type="submission" date="2019-02" db="EMBL/GenBank/DDBJ databases">
        <title>Deep-cultivation of Planctomycetes and their phenomic and genomic characterization uncovers novel biology.</title>
        <authorList>
            <person name="Wiegand S."/>
            <person name="Jogler M."/>
            <person name="Boedeker C."/>
            <person name="Pinto D."/>
            <person name="Vollmers J."/>
            <person name="Rivas-Marin E."/>
            <person name="Kohn T."/>
            <person name="Peeters S.H."/>
            <person name="Heuer A."/>
            <person name="Rast P."/>
            <person name="Oberbeckmann S."/>
            <person name="Bunk B."/>
            <person name="Jeske O."/>
            <person name="Meyerdierks A."/>
            <person name="Storesund J.E."/>
            <person name="Kallscheuer N."/>
            <person name="Luecker S."/>
            <person name="Lage O.M."/>
            <person name="Pohl T."/>
            <person name="Merkel B.J."/>
            <person name="Hornburger P."/>
            <person name="Mueller R.-W."/>
            <person name="Bruemmer F."/>
            <person name="Labrenz M."/>
            <person name="Spormann A.M."/>
            <person name="Op den Camp H."/>
            <person name="Overmann J."/>
            <person name="Amann R."/>
            <person name="Jetten M.S.M."/>
            <person name="Mascher T."/>
            <person name="Medema M.H."/>
            <person name="Devos D.P."/>
            <person name="Kaster A.-K."/>
            <person name="Ovreas L."/>
            <person name="Rohde M."/>
            <person name="Galperin M.Y."/>
            <person name="Jogler C."/>
        </authorList>
    </citation>
    <scope>NUCLEOTIDE SEQUENCE [LARGE SCALE GENOMIC DNA]</scope>
    <source>
        <strain evidence="2 3">Pan44</strain>
    </source>
</reference>
<evidence type="ECO:0008006" key="4">
    <source>
        <dbReference type="Google" id="ProtNLM"/>
    </source>
</evidence>
<accession>A0A517SLM0</accession>
<feature type="region of interest" description="Disordered" evidence="1">
    <location>
        <begin position="167"/>
        <end position="187"/>
    </location>
</feature>
<dbReference type="Proteomes" id="UP000315700">
    <property type="component" value="Chromosome"/>
</dbReference>